<dbReference type="PANTHER" id="PTHR30603">
    <property type="entry name" value="RNA POLYMERASE SIGMA FACTOR RPO"/>
    <property type="match status" value="1"/>
</dbReference>
<dbReference type="AlphaFoldDB" id="A0A382X3S4"/>
<feature type="non-terminal residue" evidence="3">
    <location>
        <position position="250"/>
    </location>
</feature>
<dbReference type="PANTHER" id="PTHR30603:SF47">
    <property type="entry name" value="RNA POLYMERASE SIGMA FACTOR SIGD, CHLOROPLASTIC"/>
    <property type="match status" value="1"/>
</dbReference>
<sequence length="250" mass="28467">MKGKIPKAERRESIGRRKKSAKPKAARKAQNGRIPLSFSDLQIPVRPLLNAAQERRAGAIIQTNLKRLAYFLPRHIGGYGRYLTRMNELVVNGGLMFTWMSLRDQMAEDLKAAAAALEKAEDFASRKPSSAKDEAKAWRRFEKGVTILSTYPLDPETTFNWAKEVLEKPLGSTGIAGLWKSNRIERIVRRIFDKLNAARDGLVLPNLRLVLKEVFRYHPVGMKRSDLFQEGELGLQKAIFRYDPTRGTRF</sequence>
<dbReference type="Pfam" id="PF04542">
    <property type="entry name" value="Sigma70_r2"/>
    <property type="match status" value="1"/>
</dbReference>
<name>A0A382X3S4_9ZZZZ</name>
<protein>
    <recommendedName>
        <fullName evidence="2">RNA polymerase sigma-70 region 2 domain-containing protein</fullName>
    </recommendedName>
</protein>
<feature type="compositionally biased region" description="Basic and acidic residues" evidence="1">
    <location>
        <begin position="1"/>
        <end position="15"/>
    </location>
</feature>
<dbReference type="InterPro" id="IPR007627">
    <property type="entry name" value="RNA_pol_sigma70_r2"/>
</dbReference>
<evidence type="ECO:0000259" key="2">
    <source>
        <dbReference type="Pfam" id="PF04542"/>
    </source>
</evidence>
<dbReference type="EMBL" id="UINC01164589">
    <property type="protein sequence ID" value="SVD65524.1"/>
    <property type="molecule type" value="Genomic_DNA"/>
</dbReference>
<dbReference type="SUPFAM" id="SSF88946">
    <property type="entry name" value="Sigma2 domain of RNA polymerase sigma factors"/>
    <property type="match status" value="1"/>
</dbReference>
<organism evidence="3">
    <name type="scientific">marine metagenome</name>
    <dbReference type="NCBI Taxonomy" id="408172"/>
    <lineage>
        <taxon>unclassified sequences</taxon>
        <taxon>metagenomes</taxon>
        <taxon>ecological metagenomes</taxon>
    </lineage>
</organism>
<accession>A0A382X3S4</accession>
<dbReference type="GO" id="GO:0003700">
    <property type="term" value="F:DNA-binding transcription factor activity"/>
    <property type="evidence" value="ECO:0007669"/>
    <property type="project" value="InterPro"/>
</dbReference>
<reference evidence="3" key="1">
    <citation type="submission" date="2018-05" db="EMBL/GenBank/DDBJ databases">
        <authorList>
            <person name="Lanie J.A."/>
            <person name="Ng W.-L."/>
            <person name="Kazmierczak K.M."/>
            <person name="Andrzejewski T.M."/>
            <person name="Davidsen T.M."/>
            <person name="Wayne K.J."/>
            <person name="Tettelin H."/>
            <person name="Glass J.I."/>
            <person name="Rusch D."/>
            <person name="Podicherti R."/>
            <person name="Tsui H.-C.T."/>
            <person name="Winkler M.E."/>
        </authorList>
    </citation>
    <scope>NUCLEOTIDE SEQUENCE</scope>
</reference>
<feature type="compositionally biased region" description="Basic residues" evidence="1">
    <location>
        <begin position="16"/>
        <end position="27"/>
    </location>
</feature>
<proteinExistence type="predicted"/>
<evidence type="ECO:0000313" key="3">
    <source>
        <dbReference type="EMBL" id="SVD65524.1"/>
    </source>
</evidence>
<dbReference type="InterPro" id="IPR050239">
    <property type="entry name" value="Sigma-70_RNA_pol_init_factors"/>
</dbReference>
<gene>
    <name evidence="3" type="ORF">METZ01_LOCUS418378</name>
</gene>
<dbReference type="InterPro" id="IPR013325">
    <property type="entry name" value="RNA_pol_sigma_r2"/>
</dbReference>
<dbReference type="GO" id="GO:0006352">
    <property type="term" value="P:DNA-templated transcription initiation"/>
    <property type="evidence" value="ECO:0007669"/>
    <property type="project" value="InterPro"/>
</dbReference>
<feature type="domain" description="RNA polymerase sigma-70 region 2" evidence="2">
    <location>
        <begin position="202"/>
        <end position="250"/>
    </location>
</feature>
<feature type="region of interest" description="Disordered" evidence="1">
    <location>
        <begin position="1"/>
        <end position="30"/>
    </location>
</feature>
<evidence type="ECO:0000256" key="1">
    <source>
        <dbReference type="SAM" id="MobiDB-lite"/>
    </source>
</evidence>
<dbReference type="Gene3D" id="1.20.120.1810">
    <property type="match status" value="1"/>
</dbReference>